<proteinExistence type="predicted"/>
<dbReference type="Proteomes" id="UP000549394">
    <property type="component" value="Unassembled WGS sequence"/>
</dbReference>
<keyword evidence="2" id="KW-1185">Reference proteome</keyword>
<comment type="caution">
    <text evidence="1">The sequence shown here is derived from an EMBL/GenBank/DDBJ whole genome shotgun (WGS) entry which is preliminary data.</text>
</comment>
<protein>
    <submittedName>
        <fullName evidence="1">DgyrCDS1363</fullName>
    </submittedName>
</protein>
<evidence type="ECO:0000313" key="1">
    <source>
        <dbReference type="EMBL" id="CAD5112123.1"/>
    </source>
</evidence>
<accession>A0A7I8V9Y7</accession>
<evidence type="ECO:0000313" key="2">
    <source>
        <dbReference type="Proteomes" id="UP000549394"/>
    </source>
</evidence>
<reference evidence="1 2" key="1">
    <citation type="submission" date="2020-08" db="EMBL/GenBank/DDBJ databases">
        <authorList>
            <person name="Hejnol A."/>
        </authorList>
    </citation>
    <scope>NUCLEOTIDE SEQUENCE [LARGE SCALE GENOMIC DNA]</scope>
</reference>
<dbReference type="AlphaFoldDB" id="A0A7I8V9Y7"/>
<sequence>MSRIAYPVGDRFVEDLVAPCTSPASPLPPEIHIDLKALNLKIDTKEDKKGSISWSRELTNPRELYKIPVPSKFFVKLPSIKNGKQYFKPNETWKELAEIGAKKEVNLLNIPDKLPSPIESSIRLSSPVATIKKTTKQMQLRQIDMNISITPREVLQRRHHVRQVQEKLQNILHQTKHSNKRRAKKVGLRDEFFRQKSILGLNLCCPNNLQIDMKRSKTGLIPIHNKLIAMETKSVEKSNTSEMNDLAIISSRWPQAREEKRNSLTTANIEKPLKSSATATPKVFNILYINKTKQKAVRE</sequence>
<organism evidence="1 2">
    <name type="scientific">Dimorphilus gyrociliatus</name>
    <dbReference type="NCBI Taxonomy" id="2664684"/>
    <lineage>
        <taxon>Eukaryota</taxon>
        <taxon>Metazoa</taxon>
        <taxon>Spiralia</taxon>
        <taxon>Lophotrochozoa</taxon>
        <taxon>Annelida</taxon>
        <taxon>Polychaeta</taxon>
        <taxon>Polychaeta incertae sedis</taxon>
        <taxon>Dinophilidae</taxon>
        <taxon>Dimorphilus</taxon>
    </lineage>
</organism>
<dbReference type="EMBL" id="CAJFCJ010000002">
    <property type="protein sequence ID" value="CAD5112123.1"/>
    <property type="molecule type" value="Genomic_DNA"/>
</dbReference>
<name>A0A7I8V9Y7_9ANNE</name>
<gene>
    <name evidence="1" type="ORF">DGYR_LOCUS1322</name>
</gene>